<dbReference type="InterPro" id="IPR003593">
    <property type="entry name" value="AAA+_ATPase"/>
</dbReference>
<dbReference type="GO" id="GO:0016887">
    <property type="term" value="F:ATP hydrolysis activity"/>
    <property type="evidence" value="ECO:0007669"/>
    <property type="project" value="InterPro"/>
</dbReference>
<dbReference type="InterPro" id="IPR003439">
    <property type="entry name" value="ABC_transporter-like_ATP-bd"/>
</dbReference>
<dbReference type="InterPro" id="IPR027417">
    <property type="entry name" value="P-loop_NTPase"/>
</dbReference>
<dbReference type="Gene3D" id="3.40.50.300">
    <property type="entry name" value="P-loop containing nucleotide triphosphate hydrolases"/>
    <property type="match status" value="1"/>
</dbReference>
<dbReference type="Pfam" id="PF00005">
    <property type="entry name" value="ABC_tran"/>
    <property type="match status" value="1"/>
</dbReference>
<dbReference type="PANTHER" id="PTHR24220:SF611">
    <property type="entry name" value="ATP-BINDING COMPONENT OF ABC TRANSPORTER-RELATED"/>
    <property type="match status" value="1"/>
</dbReference>
<dbReference type="RefSeq" id="WP_045678995.1">
    <property type="nucleotide sequence ID" value="NZ_CP010803.1"/>
</dbReference>
<proteinExistence type="predicted"/>
<dbReference type="PANTHER" id="PTHR24220">
    <property type="entry name" value="IMPORT ATP-BINDING PROTEIN"/>
    <property type="match status" value="1"/>
</dbReference>
<keyword evidence="1" id="KW-0547">Nucleotide-binding</keyword>
<sequence>MLGLSLTAVSVTFPGLGAPVLDIPALEIAAGAQVAVTGPSGSGKSTFVNIITGLERLKAGRARWGETDLAALGEGRRDRWRGENIGLVMQDFHLFPGLSALDNVLLPARLARAASRAHLARAHALLEEVGLSRPGQMVETMSRGEMQRVAVARALLREPAIIVADEPTASLDSEAGAAVGRLLLDLAARRNSTLIVISHDRRMIEPLTRRIGLSAGRIVSDESGE</sequence>
<dbReference type="PROSITE" id="PS50893">
    <property type="entry name" value="ABC_TRANSPORTER_2"/>
    <property type="match status" value="1"/>
</dbReference>
<feature type="domain" description="ABC transporter" evidence="3">
    <location>
        <begin position="6"/>
        <end position="225"/>
    </location>
</feature>
<keyword evidence="2" id="KW-0067">ATP-binding</keyword>
<dbReference type="GO" id="GO:0005524">
    <property type="term" value="F:ATP binding"/>
    <property type="evidence" value="ECO:0007669"/>
    <property type="project" value="UniProtKB-KW"/>
</dbReference>
<dbReference type="KEGG" id="mey:TM49_00040"/>
<gene>
    <name evidence="4" type="ORF">TM49_00040</name>
</gene>
<keyword evidence="5" id="KW-1185">Reference proteome</keyword>
<evidence type="ECO:0000256" key="1">
    <source>
        <dbReference type="ARBA" id="ARBA00022741"/>
    </source>
</evidence>
<dbReference type="HOGENOM" id="CLU_000604_1_22_5"/>
<protein>
    <submittedName>
        <fullName evidence="4">ABC transporter</fullName>
    </submittedName>
</protein>
<organism evidence="4 5">
    <name type="scientific">Martelella endophytica</name>
    <dbReference type="NCBI Taxonomy" id="1486262"/>
    <lineage>
        <taxon>Bacteria</taxon>
        <taxon>Pseudomonadati</taxon>
        <taxon>Pseudomonadota</taxon>
        <taxon>Alphaproteobacteria</taxon>
        <taxon>Hyphomicrobiales</taxon>
        <taxon>Aurantimonadaceae</taxon>
        <taxon>Martelella</taxon>
    </lineage>
</organism>
<dbReference type="GO" id="GO:0022857">
    <property type="term" value="F:transmembrane transporter activity"/>
    <property type="evidence" value="ECO:0007669"/>
    <property type="project" value="TreeGrafter"/>
</dbReference>
<accession>A0A0D5LMA6</accession>
<dbReference type="GO" id="GO:0005886">
    <property type="term" value="C:plasma membrane"/>
    <property type="evidence" value="ECO:0007669"/>
    <property type="project" value="TreeGrafter"/>
</dbReference>
<dbReference type="AlphaFoldDB" id="A0A0D5LMA6"/>
<evidence type="ECO:0000313" key="4">
    <source>
        <dbReference type="EMBL" id="AJY44428.1"/>
    </source>
</evidence>
<reference evidence="4 5" key="1">
    <citation type="journal article" date="2015" name="Genome Announc.">
        <title>Complete genome sequence of Martelella endophytica YC6887, which has antifungal activity associated with a halophyte.</title>
        <authorList>
            <person name="Khan A."/>
            <person name="Khan H."/>
            <person name="Chung E.J."/>
            <person name="Hossain M.T."/>
            <person name="Chung Y.R."/>
        </authorList>
    </citation>
    <scope>NUCLEOTIDE SEQUENCE [LARGE SCALE GENOMIC DNA]</scope>
    <source>
        <strain evidence="4">YC6887</strain>
    </source>
</reference>
<evidence type="ECO:0000259" key="3">
    <source>
        <dbReference type="PROSITE" id="PS50893"/>
    </source>
</evidence>
<dbReference type="Proteomes" id="UP000032611">
    <property type="component" value="Chromosome"/>
</dbReference>
<dbReference type="EMBL" id="CP010803">
    <property type="protein sequence ID" value="AJY44428.1"/>
    <property type="molecule type" value="Genomic_DNA"/>
</dbReference>
<dbReference type="PATRIC" id="fig|1486262.3.peg.8"/>
<evidence type="ECO:0000256" key="2">
    <source>
        <dbReference type="ARBA" id="ARBA00022840"/>
    </source>
</evidence>
<dbReference type="STRING" id="1486262.TM49_00040"/>
<name>A0A0D5LMA6_MAREN</name>
<dbReference type="OrthoDB" id="9787227at2"/>
<dbReference type="SMART" id="SM00382">
    <property type="entry name" value="AAA"/>
    <property type="match status" value="1"/>
</dbReference>
<evidence type="ECO:0000313" key="5">
    <source>
        <dbReference type="Proteomes" id="UP000032611"/>
    </source>
</evidence>
<dbReference type="InterPro" id="IPR015854">
    <property type="entry name" value="ABC_transpr_LolD-like"/>
</dbReference>
<dbReference type="SUPFAM" id="SSF52540">
    <property type="entry name" value="P-loop containing nucleoside triphosphate hydrolases"/>
    <property type="match status" value="1"/>
</dbReference>